<organism evidence="2 3">
    <name type="scientific">Xylaria arbuscula</name>
    <dbReference type="NCBI Taxonomy" id="114810"/>
    <lineage>
        <taxon>Eukaryota</taxon>
        <taxon>Fungi</taxon>
        <taxon>Dikarya</taxon>
        <taxon>Ascomycota</taxon>
        <taxon>Pezizomycotina</taxon>
        <taxon>Sordariomycetes</taxon>
        <taxon>Xylariomycetidae</taxon>
        <taxon>Xylariales</taxon>
        <taxon>Xylariaceae</taxon>
        <taxon>Xylaria</taxon>
    </lineage>
</organism>
<dbReference type="VEuPathDB" id="FungiDB:F4678DRAFT_424208"/>
<gene>
    <name evidence="2" type="ORF">NPX13_g5965</name>
</gene>
<dbReference type="AlphaFoldDB" id="A0A9W8NDG7"/>
<accession>A0A9W8NDG7</accession>
<sequence length="285" mass="32146">MRVYVTLQAAFVLIRVKLGYNLMNLLTLPYYRFFRQNTLLPIKAIIKSYEHNGDSDNIHCMFSAWQDRKLIELHFVQVAATLLSGAVIGCFSWAGREEEHWLGPASWYCSLILSLFAILLSSAEAFIFNTIKSPAYSIPLRQRMSMICVIKNATPDLAPSTGDRERGKMPMSRTEQASIRWNMVFTWQAPMMLLAYSVIAFLIGVTVYITTPLYTDDTSLGGKSAAIFYLVGLFTGGSVFVWCSYWAYKFVDLDTPSTSKASPPLRYAVAMEDCHGHYQTGADTR</sequence>
<feature type="transmembrane region" description="Helical" evidence="1">
    <location>
        <begin position="193"/>
        <end position="214"/>
    </location>
</feature>
<protein>
    <submittedName>
        <fullName evidence="2">Uncharacterized protein</fullName>
    </submittedName>
</protein>
<evidence type="ECO:0000256" key="1">
    <source>
        <dbReference type="SAM" id="Phobius"/>
    </source>
</evidence>
<proteinExistence type="predicted"/>
<keyword evidence="1" id="KW-0472">Membrane</keyword>
<feature type="transmembrane region" description="Helical" evidence="1">
    <location>
        <begin position="107"/>
        <end position="128"/>
    </location>
</feature>
<evidence type="ECO:0000313" key="2">
    <source>
        <dbReference type="EMBL" id="KAJ3569781.1"/>
    </source>
</evidence>
<keyword evidence="1" id="KW-0812">Transmembrane</keyword>
<keyword evidence="3" id="KW-1185">Reference proteome</keyword>
<evidence type="ECO:0000313" key="3">
    <source>
        <dbReference type="Proteomes" id="UP001148614"/>
    </source>
</evidence>
<name>A0A9W8NDG7_9PEZI</name>
<dbReference type="EMBL" id="JANPWZ010000999">
    <property type="protein sequence ID" value="KAJ3569781.1"/>
    <property type="molecule type" value="Genomic_DNA"/>
</dbReference>
<feature type="transmembrane region" description="Helical" evidence="1">
    <location>
        <begin position="75"/>
        <end position="95"/>
    </location>
</feature>
<reference evidence="2" key="1">
    <citation type="submission" date="2022-07" db="EMBL/GenBank/DDBJ databases">
        <title>Genome Sequence of Xylaria arbuscula.</title>
        <authorList>
            <person name="Buettner E."/>
        </authorList>
    </citation>
    <scope>NUCLEOTIDE SEQUENCE</scope>
    <source>
        <strain evidence="2">VT107</strain>
    </source>
</reference>
<comment type="caution">
    <text evidence="2">The sequence shown here is derived from an EMBL/GenBank/DDBJ whole genome shotgun (WGS) entry which is preliminary data.</text>
</comment>
<keyword evidence="1" id="KW-1133">Transmembrane helix</keyword>
<feature type="transmembrane region" description="Helical" evidence="1">
    <location>
        <begin position="226"/>
        <end position="248"/>
    </location>
</feature>
<dbReference type="Proteomes" id="UP001148614">
    <property type="component" value="Unassembled WGS sequence"/>
</dbReference>